<dbReference type="InterPro" id="IPR014777">
    <property type="entry name" value="4pyrrole_Mease_sub1"/>
</dbReference>
<dbReference type="InterPro" id="IPR014008">
    <property type="entry name" value="Cbl_synth_MTase_CbiT"/>
</dbReference>
<gene>
    <name evidence="7" type="ORF">AS156_08205</name>
</gene>
<dbReference type="InterPro" id="IPR012818">
    <property type="entry name" value="CbiE"/>
</dbReference>
<accession>A0A109JQI8</accession>
<dbReference type="InterPro" id="IPR029063">
    <property type="entry name" value="SAM-dependent_MTases_sf"/>
</dbReference>
<feature type="domain" description="Tetrapyrrole methylase" evidence="6">
    <location>
        <begin position="6"/>
        <end position="185"/>
    </location>
</feature>
<dbReference type="Gene3D" id="3.40.50.150">
    <property type="entry name" value="Vaccinia Virus protein VP39"/>
    <property type="match status" value="1"/>
</dbReference>
<dbReference type="CDD" id="cd11644">
    <property type="entry name" value="Precorrin-6Y-MT"/>
    <property type="match status" value="1"/>
</dbReference>
<dbReference type="RefSeq" id="WP_066508747.1">
    <property type="nucleotide sequence ID" value="NZ_LNCU01000077.1"/>
</dbReference>
<dbReference type="GO" id="GO:0032259">
    <property type="term" value="P:methylation"/>
    <property type="evidence" value="ECO:0007669"/>
    <property type="project" value="UniProtKB-KW"/>
</dbReference>
<dbReference type="EMBL" id="LNCU01000077">
    <property type="protein sequence ID" value="KWV53305.1"/>
    <property type="molecule type" value="Genomic_DNA"/>
</dbReference>
<dbReference type="NCBIfam" id="TIGR02467">
    <property type="entry name" value="CbiE"/>
    <property type="match status" value="1"/>
</dbReference>
<comment type="caution">
    <text evidence="7">The sequence shown here is derived from an EMBL/GenBank/DDBJ whole genome shotgun (WGS) entry which is preliminary data.</text>
</comment>
<organism evidence="7 8">
    <name type="scientific">Bradyrhizobium macuxiense</name>
    <dbReference type="NCBI Taxonomy" id="1755647"/>
    <lineage>
        <taxon>Bacteria</taxon>
        <taxon>Pseudomonadati</taxon>
        <taxon>Pseudomonadota</taxon>
        <taxon>Alphaproteobacteria</taxon>
        <taxon>Hyphomicrobiales</taxon>
        <taxon>Nitrobacteraceae</taxon>
        <taxon>Bradyrhizobium</taxon>
    </lineage>
</organism>
<evidence type="ECO:0000313" key="8">
    <source>
        <dbReference type="Proteomes" id="UP000057737"/>
    </source>
</evidence>
<sequence length="393" mass="41713">MGDPWLTIIGIGEDGLAGLSDASRKAFHDAETVFGGERHLVLAGIAERGRAWPVPFDADVVLSCRGRPTVVLASGDPFWHGVGGSIAEKLEPGEWVAHSAPSTFSLAAARLGWRLENVICLGVHAAPFDRLLPHLARGARIICLVRDGRAAGDLARWLSDRGWGPSPIWTLAALGGPRERITQHRADNYAADPDQSLVAVALQAEGSQGIARSSGLPDELFAHDGQMTKRPIRALALSALSPRPGERLWDIGAGSGSISVEWALCGGTAIAVEIRGDRAANIRSNAASLGLTHRITVIEAATSDILPGLATPDAVFIGGGLDAAMFDAVWSRVAPGTRLVAHAVTLETEALLSDLHQRHGGELMRVEIAHAEPLGKYRSWRAARPIVQWSAVR</sequence>
<dbReference type="Gene3D" id="3.40.1010.10">
    <property type="entry name" value="Cobalt-precorrin-4 Transmethylase, Domain 1"/>
    <property type="match status" value="1"/>
</dbReference>
<keyword evidence="2" id="KW-0169">Cobalamin biosynthesis</keyword>
<dbReference type="InterPro" id="IPR035996">
    <property type="entry name" value="4pyrrol_Methylase_sf"/>
</dbReference>
<dbReference type="PANTHER" id="PTHR43182:SF1">
    <property type="entry name" value="COBALT-PRECORRIN-7 C(5)-METHYLTRANSFERASE"/>
    <property type="match status" value="1"/>
</dbReference>
<dbReference type="SUPFAM" id="SSF53790">
    <property type="entry name" value="Tetrapyrrole methylase"/>
    <property type="match status" value="1"/>
</dbReference>
<proteinExistence type="predicted"/>
<evidence type="ECO:0000259" key="6">
    <source>
        <dbReference type="Pfam" id="PF00590"/>
    </source>
</evidence>
<evidence type="ECO:0000313" key="7">
    <source>
        <dbReference type="EMBL" id="KWV53305.1"/>
    </source>
</evidence>
<evidence type="ECO:0000256" key="3">
    <source>
        <dbReference type="ARBA" id="ARBA00022603"/>
    </source>
</evidence>
<dbReference type="AlphaFoldDB" id="A0A109JQI8"/>
<keyword evidence="3 7" id="KW-0489">Methyltransferase</keyword>
<dbReference type="UniPathway" id="UPA00148"/>
<dbReference type="InterPro" id="IPR006365">
    <property type="entry name" value="Cbl_synth_CobL"/>
</dbReference>
<evidence type="ECO:0000256" key="2">
    <source>
        <dbReference type="ARBA" id="ARBA00022573"/>
    </source>
</evidence>
<dbReference type="PIRSF" id="PIRSF036428">
    <property type="entry name" value="CobL"/>
    <property type="match status" value="1"/>
</dbReference>
<keyword evidence="8" id="KW-1185">Reference proteome</keyword>
<dbReference type="InterPro" id="IPR050714">
    <property type="entry name" value="Cobalamin_biosynth_MTase"/>
</dbReference>
<keyword evidence="5" id="KW-0949">S-adenosyl-L-methionine</keyword>
<reference evidence="7 8" key="1">
    <citation type="submission" date="2015-11" db="EMBL/GenBank/DDBJ databases">
        <title>Draft Genome Sequence of the Strain BR 10303 (Bradyrhizobium sp.) isolated from nodules of Centrolobium paraense.</title>
        <authorList>
            <person name="Zelli J.E."/>
            <person name="Simoes-Araujo J.L."/>
            <person name="Barauna A.C."/>
            <person name="Silva K."/>
        </authorList>
    </citation>
    <scope>NUCLEOTIDE SEQUENCE [LARGE SCALE GENOMIC DNA]</scope>
    <source>
        <strain evidence="7 8">BR 10303</strain>
    </source>
</reference>
<dbReference type="GO" id="GO:0009236">
    <property type="term" value="P:cobalamin biosynthetic process"/>
    <property type="evidence" value="ECO:0007669"/>
    <property type="project" value="UniProtKB-UniPathway"/>
</dbReference>
<dbReference type="Pfam" id="PF00590">
    <property type="entry name" value="TP_methylase"/>
    <property type="match status" value="1"/>
</dbReference>
<dbReference type="Proteomes" id="UP000057737">
    <property type="component" value="Unassembled WGS sequence"/>
</dbReference>
<dbReference type="NCBIfam" id="TIGR02469">
    <property type="entry name" value="CbiT"/>
    <property type="match status" value="1"/>
</dbReference>
<name>A0A109JQI8_9BRAD</name>
<evidence type="ECO:0000256" key="5">
    <source>
        <dbReference type="ARBA" id="ARBA00022691"/>
    </source>
</evidence>
<dbReference type="GO" id="GO:0008276">
    <property type="term" value="F:protein methyltransferase activity"/>
    <property type="evidence" value="ECO:0007669"/>
    <property type="project" value="InterPro"/>
</dbReference>
<protein>
    <submittedName>
        <fullName evidence="7">Precorrin-6Y methyltransferase</fullName>
    </submittedName>
</protein>
<dbReference type="PANTHER" id="PTHR43182">
    <property type="entry name" value="COBALT-PRECORRIN-6B C(15)-METHYLTRANSFERASE (DECARBOXYLATING)"/>
    <property type="match status" value="1"/>
</dbReference>
<evidence type="ECO:0000256" key="1">
    <source>
        <dbReference type="ARBA" id="ARBA00004953"/>
    </source>
</evidence>
<dbReference type="OrthoDB" id="9787825at2"/>
<dbReference type="SUPFAM" id="SSF53335">
    <property type="entry name" value="S-adenosyl-L-methionine-dependent methyltransferases"/>
    <property type="match status" value="1"/>
</dbReference>
<dbReference type="InterPro" id="IPR000878">
    <property type="entry name" value="4pyrrol_Mease"/>
</dbReference>
<comment type="pathway">
    <text evidence="1">Cofactor biosynthesis; adenosylcobalamin biosynthesis.</text>
</comment>
<evidence type="ECO:0000256" key="4">
    <source>
        <dbReference type="ARBA" id="ARBA00022679"/>
    </source>
</evidence>
<keyword evidence="4 7" id="KW-0808">Transferase</keyword>